<dbReference type="AlphaFoldDB" id="A0A165IS69"/>
<sequence>MKVGNKSVKLAVETVEKMRVGRKKPKVDNKTRKVDSKIEKVGNKTRALPKNVTEMDEIHLFFIMFKGANP</sequence>
<evidence type="ECO:0000313" key="2">
    <source>
        <dbReference type="Proteomes" id="UP000076510"/>
    </source>
</evidence>
<protein>
    <submittedName>
        <fullName evidence="1">Uncharacterized protein</fullName>
    </submittedName>
</protein>
<proteinExistence type="predicted"/>
<comment type="caution">
    <text evidence="1">The sequence shown here is derived from an EMBL/GenBank/DDBJ whole genome shotgun (WGS) entry which is preliminary data.</text>
</comment>
<reference evidence="2" key="1">
    <citation type="submission" date="2016-01" db="EMBL/GenBank/DDBJ databases">
        <title>Whole genome sequencing of Bhargavaea cecembensis T14.</title>
        <authorList>
            <person name="Hong K.W."/>
        </authorList>
    </citation>
    <scope>NUCLEOTIDE SEQUENCE [LARGE SCALE GENOMIC DNA]</scope>
    <source>
        <strain evidence="2">M19</strain>
    </source>
</reference>
<name>A0A165IS69_9BACI</name>
<accession>A0A165IS69</accession>
<organism evidence="1 2">
    <name type="scientific">Rossellomorea marisflavi</name>
    <dbReference type="NCBI Taxonomy" id="189381"/>
    <lineage>
        <taxon>Bacteria</taxon>
        <taxon>Bacillati</taxon>
        <taxon>Bacillota</taxon>
        <taxon>Bacilli</taxon>
        <taxon>Bacillales</taxon>
        <taxon>Bacillaceae</taxon>
        <taxon>Rossellomorea</taxon>
    </lineage>
</organism>
<dbReference type="EMBL" id="LQQY01000044">
    <property type="protein sequence ID" value="KZE44178.1"/>
    <property type="molecule type" value="Genomic_DNA"/>
</dbReference>
<evidence type="ECO:0000313" key="1">
    <source>
        <dbReference type="EMBL" id="KZE44178.1"/>
    </source>
</evidence>
<gene>
    <name evidence="1" type="ORF">AV649_07685</name>
</gene>
<dbReference type="Proteomes" id="UP000076510">
    <property type="component" value="Unassembled WGS sequence"/>
</dbReference>